<feature type="chain" id="PRO_5036207302" description="CUB domain-containing protein" evidence="3">
    <location>
        <begin position="23"/>
        <end position="530"/>
    </location>
</feature>
<evidence type="ECO:0000259" key="4">
    <source>
        <dbReference type="PROSITE" id="PS01180"/>
    </source>
</evidence>
<dbReference type="SMART" id="SM00042">
    <property type="entry name" value="CUB"/>
    <property type="match status" value="2"/>
</dbReference>
<comment type="caution">
    <text evidence="2">Lacks conserved residue(s) required for the propagation of feature annotation.</text>
</comment>
<dbReference type="InterPro" id="IPR000859">
    <property type="entry name" value="CUB_dom"/>
</dbReference>
<dbReference type="Pfam" id="PF00431">
    <property type="entry name" value="CUB"/>
    <property type="match status" value="2"/>
</dbReference>
<keyword evidence="3" id="KW-0732">Signal</keyword>
<organism evidence="5 6">
    <name type="scientific">Varroa destructor</name>
    <name type="common">Honeybee mite</name>
    <dbReference type="NCBI Taxonomy" id="109461"/>
    <lineage>
        <taxon>Eukaryota</taxon>
        <taxon>Metazoa</taxon>
        <taxon>Ecdysozoa</taxon>
        <taxon>Arthropoda</taxon>
        <taxon>Chelicerata</taxon>
        <taxon>Arachnida</taxon>
        <taxon>Acari</taxon>
        <taxon>Parasitiformes</taxon>
        <taxon>Mesostigmata</taxon>
        <taxon>Gamasina</taxon>
        <taxon>Dermanyssoidea</taxon>
        <taxon>Varroidae</taxon>
        <taxon>Varroa</taxon>
    </lineage>
</organism>
<dbReference type="EnsemblMetazoa" id="XM_022810023">
    <property type="protein sequence ID" value="XP_022665758"/>
    <property type="gene ID" value="LOC111252333"/>
</dbReference>
<dbReference type="RefSeq" id="XP_022665758.1">
    <property type="nucleotide sequence ID" value="XM_022810023.1"/>
</dbReference>
<dbReference type="PROSITE" id="PS01180">
    <property type="entry name" value="CUB"/>
    <property type="match status" value="3"/>
</dbReference>
<proteinExistence type="predicted"/>
<reference evidence="5" key="1">
    <citation type="submission" date="2021-01" db="UniProtKB">
        <authorList>
            <consortium name="EnsemblMetazoa"/>
        </authorList>
    </citation>
    <scope>IDENTIFICATION</scope>
</reference>
<dbReference type="InParanoid" id="A0A7M7KTT7"/>
<dbReference type="GeneID" id="111252333"/>
<accession>A0A7M7KTT7</accession>
<dbReference type="InterPro" id="IPR053207">
    <property type="entry name" value="Non-NMDA_GluR_Accessory"/>
</dbReference>
<evidence type="ECO:0000313" key="5">
    <source>
        <dbReference type="EnsemblMetazoa" id="XP_022665758"/>
    </source>
</evidence>
<dbReference type="InterPro" id="IPR035914">
    <property type="entry name" value="Sperma_CUB_dom_sf"/>
</dbReference>
<feature type="domain" description="CUB" evidence="4">
    <location>
        <begin position="359"/>
        <end position="485"/>
    </location>
</feature>
<dbReference type="Gene3D" id="2.60.120.290">
    <property type="entry name" value="Spermadhesin, CUB domain"/>
    <property type="match status" value="3"/>
</dbReference>
<evidence type="ECO:0000313" key="6">
    <source>
        <dbReference type="Proteomes" id="UP000594260"/>
    </source>
</evidence>
<protein>
    <recommendedName>
        <fullName evidence="4">CUB domain-containing protein</fullName>
    </recommendedName>
</protein>
<feature type="domain" description="CUB" evidence="4">
    <location>
        <begin position="199"/>
        <end position="333"/>
    </location>
</feature>
<dbReference type="FunCoup" id="A0A7M7KTT7">
    <property type="interactions" value="113"/>
</dbReference>
<keyword evidence="1" id="KW-1015">Disulfide bond</keyword>
<feature type="domain" description="CUB" evidence="4">
    <location>
        <begin position="45"/>
        <end position="172"/>
    </location>
</feature>
<keyword evidence="6" id="KW-1185">Reference proteome</keyword>
<evidence type="ECO:0000256" key="2">
    <source>
        <dbReference type="PROSITE-ProRule" id="PRU00059"/>
    </source>
</evidence>
<dbReference type="EnsemblMetazoa" id="XM_022810021">
    <property type="protein sequence ID" value="XP_022665756"/>
    <property type="gene ID" value="LOC111252333"/>
</dbReference>
<evidence type="ECO:0000256" key="1">
    <source>
        <dbReference type="ARBA" id="ARBA00023157"/>
    </source>
</evidence>
<dbReference type="CDD" id="cd00041">
    <property type="entry name" value="CUB"/>
    <property type="match status" value="2"/>
</dbReference>
<dbReference type="Proteomes" id="UP000594260">
    <property type="component" value="Unplaced"/>
</dbReference>
<name>A0A7M7KTT7_VARDE</name>
<dbReference type="OMA" id="HECAPGR"/>
<dbReference type="GO" id="GO:0005886">
    <property type="term" value="C:plasma membrane"/>
    <property type="evidence" value="ECO:0007669"/>
    <property type="project" value="TreeGrafter"/>
</dbReference>
<dbReference type="EnsemblMetazoa" id="XM_022810022">
    <property type="protein sequence ID" value="XP_022665757"/>
    <property type="gene ID" value="LOC111252333"/>
</dbReference>
<evidence type="ECO:0000256" key="3">
    <source>
        <dbReference type="SAM" id="SignalP"/>
    </source>
</evidence>
<dbReference type="AlphaFoldDB" id="A0A7M7KTT7"/>
<dbReference type="PANTHER" id="PTHR47537:SF1">
    <property type="entry name" value="CUB DOMAIN-CONTAINING PROTEIN"/>
    <property type="match status" value="1"/>
</dbReference>
<dbReference type="FunFam" id="2.60.120.290:FF:000055">
    <property type="entry name" value="Dorsal-ventral patterning protein tolloid"/>
    <property type="match status" value="1"/>
</dbReference>
<feature type="signal peptide" evidence="3">
    <location>
        <begin position="1"/>
        <end position="22"/>
    </location>
</feature>
<dbReference type="EnsemblMetazoa" id="XM_022810024">
    <property type="protein sequence ID" value="XP_022665759"/>
    <property type="gene ID" value="LOC111252333"/>
</dbReference>
<dbReference type="RefSeq" id="XP_022665756.1">
    <property type="nucleotide sequence ID" value="XM_022810021.1"/>
</dbReference>
<dbReference type="PANTHER" id="PTHR47537">
    <property type="entry name" value="CUBILIN"/>
    <property type="match status" value="1"/>
</dbReference>
<dbReference type="SUPFAM" id="SSF49854">
    <property type="entry name" value="Spermadhesin, CUB domain"/>
    <property type="match status" value="3"/>
</dbReference>
<dbReference type="KEGG" id="vde:111252333"/>
<dbReference type="OrthoDB" id="6155811at2759"/>
<sequence>MLLQELRWAILFIVSALLLAEAREWQSQDIAESRNDDTEYSSEKCSRTVDIYQSVELPVLNERNRGKPLHCAYRIRVRPARDDWVVFVRFTRLRVGAPSDDRQLCQGGYMQIVDGYARETNISNRDGPGFYCGEIDSPKTFISETPYVKVVFHVDVYEADTYIHFEATVKQQQEVASRYGQYSNLYPHRRGQPVPNTYCQRLFKDCAPGRCFVQSPAYPGIYPRNLNCRYRISVRQSLVGLDLVFFDVDGLRCDNLLMCFPRPISREPSDCLFDYVRIHDGPTDDHPVIATLCGRGRLKSNIVASGSEMLVTFVTSPAGPLLNTGFHFKADSVYDSGEGETIELHRGSMPGGALGIGPSGSCIIQRALSVSPSTFNSIRSWYPANTSCQFRLSAPSGERIRVAFSQFRVERVTFCAEAVRIYDAAEPDPRFILSKLCDTNRPALDAPRAEFESSSNRMLVDFTSTVGSLDGSSITFLFEARHVPPPSTHSNRTHQLPLNGSDCVSRNDKDCSSYETTFEPFVDTKAERDN</sequence>
<dbReference type="RefSeq" id="XP_022665759.1">
    <property type="nucleotide sequence ID" value="XM_022810024.1"/>
</dbReference>
<dbReference type="RefSeq" id="XP_022665757.1">
    <property type="nucleotide sequence ID" value="XM_022810022.1"/>
</dbReference>